<dbReference type="InterPro" id="IPR032466">
    <property type="entry name" value="Metal_Hydrolase"/>
</dbReference>
<feature type="compositionally biased region" description="Low complexity" evidence="3">
    <location>
        <begin position="143"/>
        <end position="152"/>
    </location>
</feature>
<dbReference type="Proteomes" id="UP000515154">
    <property type="component" value="Linkage group LG18"/>
</dbReference>
<evidence type="ECO:0000256" key="1">
    <source>
        <dbReference type="ARBA" id="ARBA00009275"/>
    </source>
</evidence>
<dbReference type="GO" id="GO:0016788">
    <property type="term" value="F:hydrolase activity, acting on ester bonds"/>
    <property type="evidence" value="ECO:0007669"/>
    <property type="project" value="InterPro"/>
</dbReference>
<feature type="region of interest" description="Disordered" evidence="3">
    <location>
        <begin position="131"/>
        <end position="232"/>
    </location>
</feature>
<dbReference type="Pfam" id="PF01026">
    <property type="entry name" value="TatD_DNase"/>
    <property type="match status" value="1"/>
</dbReference>
<organism evidence="4 5">
    <name type="scientific">Octopus sinensis</name>
    <name type="common">East Asian common octopus</name>
    <dbReference type="NCBI Taxonomy" id="2607531"/>
    <lineage>
        <taxon>Eukaryota</taxon>
        <taxon>Metazoa</taxon>
        <taxon>Spiralia</taxon>
        <taxon>Lophotrochozoa</taxon>
        <taxon>Mollusca</taxon>
        <taxon>Cephalopoda</taxon>
        <taxon>Coleoidea</taxon>
        <taxon>Octopodiformes</taxon>
        <taxon>Octopoda</taxon>
        <taxon>Incirrata</taxon>
        <taxon>Octopodidae</taxon>
        <taxon>Octopus</taxon>
    </lineage>
</organism>
<dbReference type="AlphaFoldDB" id="A0A7E6FFW7"/>
<dbReference type="RefSeq" id="XP_036366661.1">
    <property type="nucleotide sequence ID" value="XM_036510768.1"/>
</dbReference>
<evidence type="ECO:0000256" key="3">
    <source>
        <dbReference type="SAM" id="MobiDB-lite"/>
    </source>
</evidence>
<dbReference type="SUPFAM" id="SSF51556">
    <property type="entry name" value="Metallo-dependent hydrolases"/>
    <property type="match status" value="1"/>
</dbReference>
<dbReference type="Gene3D" id="3.20.20.140">
    <property type="entry name" value="Metal-dependent hydrolases"/>
    <property type="match status" value="1"/>
</dbReference>
<gene>
    <name evidence="5" type="primary">LOC115221203</name>
</gene>
<name>A0A7E6FFW7_9MOLL</name>
<accession>A0A7E6FFW7</accession>
<dbReference type="PROSITE" id="PS01137">
    <property type="entry name" value="TATD_1"/>
    <property type="match status" value="1"/>
</dbReference>
<sequence>MEIDLLSTRLVNKTVPQLQILSLFTLNSSEYFKNVLYRSFSWLYSNSIQSLSNNVLAQDIQRESTLSKGILDVYKSGVNPLSTGSSSCSASESSFFIVDVTQEGKLSYIPTPNYYYSDYINSLSPNHSQMATKTSKFNRRKSLSSISKSSDSIEQDVTPVKSDSFSKSGCCEENENIHKTKRSRYSLDVKNSHRHCSSPKLHSYKSIASSSPKRRRRHTYSTSSSFNKEERAHYRSDANWSKMLVSPNCNTSLFASPVTLPKDASRSLTPPQTQLNFLTSTPLSVKSSMGNQTSDSTSKRWKFEKYLSQHKLERLSKSLSGTPQYYKWKKHSRKKLSEAFPFSRSLVDNHMSLYNTSSSSSSSSSSCSSSIPSYGKNWKKMFLDKCSNLANSFIDSHCHVDFLFNRLPFKGSFKKYRLDNADTFPANYGGCVAVFCEPKSFSPDGSLWKSLNNESEMWFAMGCHPKNVENFDSAAEKGLRECIEQPKVVAIGEIGLDYSGRFWETASLQKKVFIHQIKLALTVQKPLVIHCREAQDDCLQILKKYVPVDYRIHCHCFTKSFKYAKEWLSYFPNLFIGLTPLVTYPSALEVHNTAYHIPLDRLLLETDSPYFVPRLVPRGYMKFSHPGFAVAVAFEVAQLKDVLIDVVLKHCWQNTKKMYGI</sequence>
<evidence type="ECO:0000256" key="2">
    <source>
        <dbReference type="ARBA" id="ARBA00022801"/>
    </source>
</evidence>
<dbReference type="PANTHER" id="PTHR46363">
    <property type="entry name" value="DEOXYRIBONUCLEASE TATDN2-RELATED"/>
    <property type="match status" value="1"/>
</dbReference>
<proteinExistence type="inferred from homology"/>
<dbReference type="KEGG" id="osn:115221203"/>
<evidence type="ECO:0000313" key="4">
    <source>
        <dbReference type="Proteomes" id="UP000515154"/>
    </source>
</evidence>
<comment type="similarity">
    <text evidence="1">Belongs to the metallo-dependent hydrolases superfamily. TatD-type hydrolase family.</text>
</comment>
<protein>
    <submittedName>
        <fullName evidence="5">Deoxyribonuclease TATDN2</fullName>
    </submittedName>
</protein>
<dbReference type="PROSITE" id="PS01090">
    <property type="entry name" value="TATD_2"/>
    <property type="match status" value="1"/>
</dbReference>
<dbReference type="CDD" id="cd01310">
    <property type="entry name" value="TatD_DNAse"/>
    <property type="match status" value="1"/>
</dbReference>
<dbReference type="PANTHER" id="PTHR46363:SF1">
    <property type="entry name" value="DEOXYRIBONUCLEASE TATDN2-RELATED"/>
    <property type="match status" value="1"/>
</dbReference>
<evidence type="ECO:0000313" key="5">
    <source>
        <dbReference type="RefSeq" id="XP_036366661.1"/>
    </source>
</evidence>
<dbReference type="FunFam" id="3.20.20.140:FF:000027">
    <property type="entry name" value="putative deoxyribonuclease TATDN2"/>
    <property type="match status" value="1"/>
</dbReference>
<dbReference type="InterPro" id="IPR018228">
    <property type="entry name" value="DNase_TatD-rel_CS"/>
</dbReference>
<reference evidence="5" key="1">
    <citation type="submission" date="2025-08" db="UniProtKB">
        <authorList>
            <consortium name="RefSeq"/>
        </authorList>
    </citation>
    <scope>IDENTIFICATION</scope>
</reference>
<keyword evidence="4" id="KW-1185">Reference proteome</keyword>
<keyword evidence="2" id="KW-0378">Hydrolase</keyword>
<dbReference type="PROSITE" id="PS01091">
    <property type="entry name" value="TATD_3"/>
    <property type="match status" value="1"/>
</dbReference>
<dbReference type="InterPro" id="IPR001130">
    <property type="entry name" value="TatD-like"/>
</dbReference>